<dbReference type="InterPro" id="IPR008942">
    <property type="entry name" value="ENTH_VHS"/>
</dbReference>
<accession>A0A8X7S668</accession>
<dbReference type="GO" id="GO:0005545">
    <property type="term" value="F:1-phosphatidylinositol binding"/>
    <property type="evidence" value="ECO:0007669"/>
    <property type="project" value="TreeGrafter"/>
</dbReference>
<keyword evidence="11" id="KW-1185">Reference proteome</keyword>
<dbReference type="GO" id="GO:0006900">
    <property type="term" value="P:vesicle budding from membrane"/>
    <property type="evidence" value="ECO:0007669"/>
    <property type="project" value="TreeGrafter"/>
</dbReference>
<dbReference type="Gene3D" id="1.25.40.90">
    <property type="match status" value="1"/>
</dbReference>
<reference evidence="10 11" key="1">
    <citation type="submission" date="2020-02" db="EMBL/GenBank/DDBJ databases">
        <authorList>
            <person name="Ma Q."/>
            <person name="Huang Y."/>
            <person name="Song X."/>
            <person name="Pei D."/>
        </authorList>
    </citation>
    <scope>NUCLEOTIDE SEQUENCE [LARGE SCALE GENOMIC DNA]</scope>
    <source>
        <strain evidence="10">Sxm20200214</strain>
        <tissue evidence="10">Leaf</tissue>
    </source>
</reference>
<comment type="subcellular location">
    <subcellularLocation>
        <location evidence="1">Cytoplasmic vesicle</location>
        <location evidence="1">Clathrin-coated vesicle</location>
    </subcellularLocation>
    <subcellularLocation>
        <location evidence="2">Golgi apparatus</location>
    </subcellularLocation>
    <subcellularLocation>
        <location evidence="3">Membrane</location>
        <location evidence="3">Clathrin-coated pit</location>
    </subcellularLocation>
</comment>
<evidence type="ECO:0000256" key="1">
    <source>
        <dbReference type="ARBA" id="ARBA00004132"/>
    </source>
</evidence>
<evidence type="ECO:0000256" key="7">
    <source>
        <dbReference type="ARBA" id="ARBA00023176"/>
    </source>
</evidence>
<dbReference type="PANTHER" id="PTHR22951:SF72">
    <property type="entry name" value="ENTH DOMAIN-CONTAINING PROTEIN"/>
    <property type="match status" value="1"/>
</dbReference>
<feature type="domain" description="ENTH" evidence="9">
    <location>
        <begin position="27"/>
        <end position="157"/>
    </location>
</feature>
<evidence type="ECO:0000259" key="9">
    <source>
        <dbReference type="PROSITE" id="PS50942"/>
    </source>
</evidence>
<evidence type="ECO:0000256" key="8">
    <source>
        <dbReference type="ARBA" id="ARBA00023329"/>
    </source>
</evidence>
<protein>
    <recommendedName>
        <fullName evidence="9">ENTH domain-containing protein</fullName>
    </recommendedName>
</protein>
<evidence type="ECO:0000256" key="3">
    <source>
        <dbReference type="ARBA" id="ARBA00004600"/>
    </source>
</evidence>
<dbReference type="GO" id="GO:0005794">
    <property type="term" value="C:Golgi apparatus"/>
    <property type="evidence" value="ECO:0007669"/>
    <property type="project" value="UniProtKB-SubCell"/>
</dbReference>
<dbReference type="SUPFAM" id="SSF48464">
    <property type="entry name" value="ENTH/VHS domain"/>
    <property type="match status" value="1"/>
</dbReference>
<dbReference type="CDD" id="cd16987">
    <property type="entry name" value="ANTH_N_AP180_plant"/>
    <property type="match status" value="1"/>
</dbReference>
<dbReference type="Pfam" id="PF07651">
    <property type="entry name" value="ANTH"/>
    <property type="match status" value="1"/>
</dbReference>
<dbReference type="AlphaFoldDB" id="A0A8X7S668"/>
<keyword evidence="4" id="KW-0254">Endocytosis</keyword>
<evidence type="ECO:0000256" key="6">
    <source>
        <dbReference type="ARBA" id="ARBA00023136"/>
    </source>
</evidence>
<dbReference type="GO" id="GO:0072583">
    <property type="term" value="P:clathrin-dependent endocytosis"/>
    <property type="evidence" value="ECO:0007669"/>
    <property type="project" value="InterPro"/>
</dbReference>
<dbReference type="GO" id="GO:0005546">
    <property type="term" value="F:phosphatidylinositol-4,5-bisphosphate binding"/>
    <property type="evidence" value="ECO:0007669"/>
    <property type="project" value="TreeGrafter"/>
</dbReference>
<keyword evidence="8" id="KW-0968">Cytoplasmic vesicle</keyword>
<keyword evidence="7" id="KW-0168">Coated pit</keyword>
<dbReference type="GO" id="GO:0030136">
    <property type="term" value="C:clathrin-coated vesicle"/>
    <property type="evidence" value="ECO:0007669"/>
    <property type="project" value="UniProtKB-SubCell"/>
</dbReference>
<dbReference type="InterPro" id="IPR013809">
    <property type="entry name" value="ENTH"/>
</dbReference>
<comment type="caution">
    <text evidence="10">The sequence shown here is derived from an EMBL/GenBank/DDBJ whole genome shotgun (WGS) entry which is preliminary data.</text>
</comment>
<dbReference type="InterPro" id="IPR045192">
    <property type="entry name" value="AP180-like"/>
</dbReference>
<gene>
    <name evidence="10" type="ORF">Bca52824_037109</name>
</gene>
<proteinExistence type="predicted"/>
<dbReference type="GO" id="GO:0000149">
    <property type="term" value="F:SNARE binding"/>
    <property type="evidence" value="ECO:0007669"/>
    <property type="project" value="TreeGrafter"/>
</dbReference>
<dbReference type="OrthoDB" id="44015at2759"/>
<evidence type="ECO:0000313" key="10">
    <source>
        <dbReference type="EMBL" id="KAG2300637.1"/>
    </source>
</evidence>
<dbReference type="PROSITE" id="PS50942">
    <property type="entry name" value="ENTH"/>
    <property type="match status" value="1"/>
</dbReference>
<dbReference type="PANTHER" id="PTHR22951">
    <property type="entry name" value="CLATHRIN ASSEMBLY PROTEIN"/>
    <property type="match status" value="1"/>
</dbReference>
<keyword evidence="5" id="KW-0333">Golgi apparatus</keyword>
<keyword evidence="6" id="KW-0472">Membrane</keyword>
<dbReference type="InterPro" id="IPR011417">
    <property type="entry name" value="ANTH_dom"/>
</dbReference>
<dbReference type="InterPro" id="IPR048050">
    <property type="entry name" value="ANTH_N_plant"/>
</dbReference>
<sequence>MARLKSLIIGKVKDKASICKAILFHSFSSKAVKYIHLALLKSTTHTSHKPADRNYISDVVSYSNSRHSPAAFAAVMWRLQATKNAFVAIKSLIVFHNLIKSSRDKFEGLDHGRNSLKLNDFSDKSSNLTIELSRWVIWYGLYLDSLSWISKVLGSFPNSMESSKEKSKEKDCVSSYQTGYIMRQTDSLVSFFEHICTRPDTPPLFQNKIVDEIRELVIQDYFTVVRLVMIRLQILSERLIKPGIKPIDDSNLNDLWLVLMRLEECKRSLSGFFWRYRRLAEDFWCLVETLRAGMLHDNKEMVELTGLVQTTVKDKEEMVEPASSVQTEWVIFDDSETAMNELLKWDSEWVTFDDSNALASEPVQFSLHT</sequence>
<name>A0A8X7S668_BRACI</name>
<evidence type="ECO:0000313" key="11">
    <source>
        <dbReference type="Proteomes" id="UP000886595"/>
    </source>
</evidence>
<dbReference type="EMBL" id="JAAMPC010000008">
    <property type="protein sequence ID" value="KAG2300637.1"/>
    <property type="molecule type" value="Genomic_DNA"/>
</dbReference>
<dbReference type="Proteomes" id="UP000886595">
    <property type="component" value="Unassembled WGS sequence"/>
</dbReference>
<evidence type="ECO:0000256" key="5">
    <source>
        <dbReference type="ARBA" id="ARBA00023034"/>
    </source>
</evidence>
<dbReference type="GO" id="GO:0032050">
    <property type="term" value="F:clathrin heavy chain binding"/>
    <property type="evidence" value="ECO:0007669"/>
    <property type="project" value="TreeGrafter"/>
</dbReference>
<organism evidence="10 11">
    <name type="scientific">Brassica carinata</name>
    <name type="common">Ethiopian mustard</name>
    <name type="synonym">Abyssinian cabbage</name>
    <dbReference type="NCBI Taxonomy" id="52824"/>
    <lineage>
        <taxon>Eukaryota</taxon>
        <taxon>Viridiplantae</taxon>
        <taxon>Streptophyta</taxon>
        <taxon>Embryophyta</taxon>
        <taxon>Tracheophyta</taxon>
        <taxon>Spermatophyta</taxon>
        <taxon>Magnoliopsida</taxon>
        <taxon>eudicotyledons</taxon>
        <taxon>Gunneridae</taxon>
        <taxon>Pentapetalae</taxon>
        <taxon>rosids</taxon>
        <taxon>malvids</taxon>
        <taxon>Brassicales</taxon>
        <taxon>Brassicaceae</taxon>
        <taxon>Brassiceae</taxon>
        <taxon>Brassica</taxon>
    </lineage>
</organism>
<evidence type="ECO:0000256" key="2">
    <source>
        <dbReference type="ARBA" id="ARBA00004555"/>
    </source>
</evidence>
<dbReference type="GO" id="GO:0048268">
    <property type="term" value="P:clathrin coat assembly"/>
    <property type="evidence" value="ECO:0007669"/>
    <property type="project" value="InterPro"/>
</dbReference>
<evidence type="ECO:0000256" key="4">
    <source>
        <dbReference type="ARBA" id="ARBA00022583"/>
    </source>
</evidence>
<dbReference type="GO" id="GO:0005905">
    <property type="term" value="C:clathrin-coated pit"/>
    <property type="evidence" value="ECO:0007669"/>
    <property type="project" value="UniProtKB-SubCell"/>
</dbReference>